<sequence length="144" mass="15953">MTEKDCSQPLQVQDHHDGGTTDLLLSTGKVLIILVFLPIIVGFAVPDIGVVGLTVVGFFCWEAFGSFSWAMNYVRSKTRSMLEVRTDWAVMGIKQRQLDDPTEGQNPVNTLWLELLTDTVMGLKTEAVERAQQGGNKSEMYAVC</sequence>
<accession>A0ABD3A3S7</accession>
<comment type="caution">
    <text evidence="2">The sequence shown here is derived from an EMBL/GenBank/DDBJ whole genome shotgun (WGS) entry which is preliminary data.</text>
</comment>
<evidence type="ECO:0000256" key="1">
    <source>
        <dbReference type="SAM" id="Phobius"/>
    </source>
</evidence>
<reference evidence="2 3" key="1">
    <citation type="submission" date="2024-11" db="EMBL/GenBank/DDBJ databases">
        <title>A near-complete genome assembly of Cinchona calisaya.</title>
        <authorList>
            <person name="Lian D.C."/>
            <person name="Zhao X.W."/>
            <person name="Wei L."/>
        </authorList>
    </citation>
    <scope>NUCLEOTIDE SEQUENCE [LARGE SCALE GENOMIC DNA]</scope>
    <source>
        <tissue evidence="2">Nenye</tissue>
    </source>
</reference>
<gene>
    <name evidence="2" type="ORF">ACH5RR_011048</name>
</gene>
<dbReference type="Proteomes" id="UP001630127">
    <property type="component" value="Unassembled WGS sequence"/>
</dbReference>
<keyword evidence="1" id="KW-1133">Transmembrane helix</keyword>
<protein>
    <submittedName>
        <fullName evidence="2">Uncharacterized protein</fullName>
    </submittedName>
</protein>
<organism evidence="2 3">
    <name type="scientific">Cinchona calisaya</name>
    <dbReference type="NCBI Taxonomy" id="153742"/>
    <lineage>
        <taxon>Eukaryota</taxon>
        <taxon>Viridiplantae</taxon>
        <taxon>Streptophyta</taxon>
        <taxon>Embryophyta</taxon>
        <taxon>Tracheophyta</taxon>
        <taxon>Spermatophyta</taxon>
        <taxon>Magnoliopsida</taxon>
        <taxon>eudicotyledons</taxon>
        <taxon>Gunneridae</taxon>
        <taxon>Pentapetalae</taxon>
        <taxon>asterids</taxon>
        <taxon>lamiids</taxon>
        <taxon>Gentianales</taxon>
        <taxon>Rubiaceae</taxon>
        <taxon>Cinchonoideae</taxon>
        <taxon>Cinchoneae</taxon>
        <taxon>Cinchona</taxon>
    </lineage>
</organism>
<dbReference type="AlphaFoldDB" id="A0ABD3A3S7"/>
<dbReference type="EMBL" id="JBJUIK010000005">
    <property type="protein sequence ID" value="KAL3526392.1"/>
    <property type="molecule type" value="Genomic_DNA"/>
</dbReference>
<proteinExistence type="predicted"/>
<feature type="transmembrane region" description="Helical" evidence="1">
    <location>
        <begin position="51"/>
        <end position="71"/>
    </location>
</feature>
<keyword evidence="1" id="KW-0472">Membrane</keyword>
<keyword evidence="3" id="KW-1185">Reference proteome</keyword>
<keyword evidence="1" id="KW-0812">Transmembrane</keyword>
<evidence type="ECO:0000313" key="2">
    <source>
        <dbReference type="EMBL" id="KAL3526392.1"/>
    </source>
</evidence>
<name>A0ABD3A3S7_9GENT</name>
<feature type="transmembrane region" description="Helical" evidence="1">
    <location>
        <begin position="23"/>
        <end position="45"/>
    </location>
</feature>
<evidence type="ECO:0000313" key="3">
    <source>
        <dbReference type="Proteomes" id="UP001630127"/>
    </source>
</evidence>